<dbReference type="Proteomes" id="UP000663193">
    <property type="component" value="Chromosome 5"/>
</dbReference>
<sequence length="69" mass="8028">MLIHQAAARSTSRCARHSLRYLRSAELRDQCIKRHRGEKVCSQACASFNASNICWQEDKHRNLDENEVQ</sequence>
<evidence type="ECO:0000313" key="1">
    <source>
        <dbReference type="EMBL" id="QRC94815.1"/>
    </source>
</evidence>
<accession>A0A7U2HWS3</accession>
<dbReference type="EMBL" id="CP069027">
    <property type="protein sequence ID" value="QRC94815.1"/>
    <property type="molecule type" value="Genomic_DNA"/>
</dbReference>
<name>A0A7U2HWS3_PHANO</name>
<gene>
    <name evidence="1" type="ORF">JI435_406390</name>
</gene>
<evidence type="ECO:0000313" key="2">
    <source>
        <dbReference type="Proteomes" id="UP000663193"/>
    </source>
</evidence>
<protein>
    <submittedName>
        <fullName evidence="1">Uncharacterized protein</fullName>
    </submittedName>
</protein>
<keyword evidence="2" id="KW-1185">Reference proteome</keyword>
<reference evidence="2" key="1">
    <citation type="journal article" date="2021" name="BMC Genomics">
        <title>Chromosome-level genome assembly and manually-curated proteome of model necrotroph Parastagonospora nodorum Sn15 reveals a genome-wide trove of candidate effector homologs, and redundancy of virulence-related functions within an accessory chromosome.</title>
        <authorList>
            <person name="Bertazzoni S."/>
            <person name="Jones D.A.B."/>
            <person name="Phan H.T."/>
            <person name="Tan K.-C."/>
            <person name="Hane J.K."/>
        </authorList>
    </citation>
    <scope>NUCLEOTIDE SEQUENCE [LARGE SCALE GENOMIC DNA]</scope>
    <source>
        <strain evidence="2">SN15 / ATCC MYA-4574 / FGSC 10173)</strain>
    </source>
</reference>
<proteinExistence type="predicted"/>
<dbReference type="VEuPathDB" id="FungiDB:JI435_406390"/>
<organism evidence="1 2">
    <name type="scientific">Phaeosphaeria nodorum (strain SN15 / ATCC MYA-4574 / FGSC 10173)</name>
    <name type="common">Glume blotch fungus</name>
    <name type="synonym">Parastagonospora nodorum</name>
    <dbReference type="NCBI Taxonomy" id="321614"/>
    <lineage>
        <taxon>Eukaryota</taxon>
        <taxon>Fungi</taxon>
        <taxon>Dikarya</taxon>
        <taxon>Ascomycota</taxon>
        <taxon>Pezizomycotina</taxon>
        <taxon>Dothideomycetes</taxon>
        <taxon>Pleosporomycetidae</taxon>
        <taxon>Pleosporales</taxon>
        <taxon>Pleosporineae</taxon>
        <taxon>Phaeosphaeriaceae</taxon>
        <taxon>Parastagonospora</taxon>
    </lineage>
</organism>
<dbReference type="AlphaFoldDB" id="A0A7U2HWS3"/>